<evidence type="ECO:0000313" key="4">
    <source>
        <dbReference type="Proteomes" id="UP000178985"/>
    </source>
</evidence>
<dbReference type="InterPro" id="IPR007060">
    <property type="entry name" value="FtsL/DivIC"/>
</dbReference>
<evidence type="ECO:0000256" key="1">
    <source>
        <dbReference type="SAM" id="Coils"/>
    </source>
</evidence>
<reference evidence="3 4" key="1">
    <citation type="journal article" date="2016" name="Nat. Commun.">
        <title>Thousands of microbial genomes shed light on interconnected biogeochemical processes in an aquifer system.</title>
        <authorList>
            <person name="Anantharaman K."/>
            <person name="Brown C.T."/>
            <person name="Hug L.A."/>
            <person name="Sharon I."/>
            <person name="Castelle C.J."/>
            <person name="Probst A.J."/>
            <person name="Thomas B.C."/>
            <person name="Singh A."/>
            <person name="Wilkins M.J."/>
            <person name="Karaoz U."/>
            <person name="Brodie E.L."/>
            <person name="Williams K.H."/>
            <person name="Hubbard S.S."/>
            <person name="Banfield J.F."/>
        </authorList>
    </citation>
    <scope>NUCLEOTIDE SEQUENCE [LARGE SCALE GENOMIC DNA]</scope>
</reference>
<feature type="transmembrane region" description="Helical" evidence="2">
    <location>
        <begin position="17"/>
        <end position="39"/>
    </location>
</feature>
<keyword evidence="2" id="KW-1133">Transmembrane helix</keyword>
<evidence type="ECO:0008006" key="5">
    <source>
        <dbReference type="Google" id="ProtNLM"/>
    </source>
</evidence>
<dbReference type="Pfam" id="PF04977">
    <property type="entry name" value="DivIC"/>
    <property type="match status" value="1"/>
</dbReference>
<evidence type="ECO:0000313" key="3">
    <source>
        <dbReference type="EMBL" id="OGI63675.1"/>
    </source>
</evidence>
<feature type="coiled-coil region" evidence="1">
    <location>
        <begin position="48"/>
        <end position="75"/>
    </location>
</feature>
<dbReference type="EMBL" id="MFTO01000014">
    <property type="protein sequence ID" value="OGI63675.1"/>
    <property type="molecule type" value="Genomic_DNA"/>
</dbReference>
<accession>A0A1F6V235</accession>
<keyword evidence="2" id="KW-0472">Membrane</keyword>
<dbReference type="Proteomes" id="UP000178985">
    <property type="component" value="Unassembled WGS sequence"/>
</dbReference>
<proteinExistence type="predicted"/>
<dbReference type="AlphaFoldDB" id="A0A1F6V235"/>
<keyword evidence="2" id="KW-0812">Transmembrane</keyword>
<comment type="caution">
    <text evidence="3">The sequence shown here is derived from an EMBL/GenBank/DDBJ whole genome shotgun (WGS) entry which is preliminary data.</text>
</comment>
<gene>
    <name evidence="3" type="ORF">A2733_00215</name>
</gene>
<keyword evidence="1" id="KW-0175">Coiled coil</keyword>
<protein>
    <recommendedName>
        <fullName evidence="5">Septum formation initiator</fullName>
    </recommendedName>
</protein>
<evidence type="ECO:0000256" key="2">
    <source>
        <dbReference type="SAM" id="Phobius"/>
    </source>
</evidence>
<name>A0A1F6V235_9BACT</name>
<sequence>MRNFQQKDRFWRILESWPILIILSVLVFLFAFGIINFLGKMRETAHNKRVVEAEVLELETRKEKLQNDIENLRTDEGKEKIFREDYGLAKEGEGVIVVVEEEGGKDESQNNKKGFWVFLKNLFRKE</sequence>
<organism evidence="3 4">
    <name type="scientific">Candidatus Nomurabacteria bacterium RIFCSPHIGHO2_01_FULL_40_20</name>
    <dbReference type="NCBI Taxonomy" id="1801738"/>
    <lineage>
        <taxon>Bacteria</taxon>
        <taxon>Candidatus Nomuraibacteriota</taxon>
    </lineage>
</organism>